<sequence>MVDRSYASVTFEKVAPLRVAFTPVEGYGKSQMHERTQLVIKDAQAWAALWKRHSGEPLPPEVDFSKHMVLFATIGDRPVLAYKLAVSDVERIGGKLRVTMVEKTMGRYSLGLAPAAITNAGAAALVARSDDPVEFVEQLFYKR</sequence>
<comment type="caution">
    <text evidence="1">The sequence shown here is derived from an EMBL/GenBank/DDBJ whole genome shotgun (WGS) entry which is preliminary data.</text>
</comment>
<accession>A0ABX0MZS9</accession>
<gene>
    <name evidence="1" type="ORF">F2P44_04280</name>
</gene>
<evidence type="ECO:0000313" key="2">
    <source>
        <dbReference type="Proteomes" id="UP000621455"/>
    </source>
</evidence>
<name>A0ABX0MZS9_9BURK</name>
<dbReference type="EMBL" id="WHJG01000003">
    <property type="protein sequence ID" value="NHZ78504.1"/>
    <property type="molecule type" value="Genomic_DNA"/>
</dbReference>
<reference evidence="1 2" key="1">
    <citation type="submission" date="2019-10" db="EMBL/GenBank/DDBJ databases">
        <title>Taxonomy of Antarctic Massilia spp.: description of Massilia rubra sp. nov., Massilia aquatica sp. nov., Massilia mucilaginosa sp. nov., Massilia frigida sp. nov. isolated from streams, lakes and regoliths.</title>
        <authorList>
            <person name="Holochova P."/>
            <person name="Sedlacek I."/>
            <person name="Kralova S."/>
            <person name="Maslanova I."/>
            <person name="Busse H.-J."/>
            <person name="Stankova E."/>
            <person name="Vrbovska V."/>
            <person name="Kovarovic V."/>
            <person name="Bartak M."/>
            <person name="Svec P."/>
            <person name="Pantucek R."/>
        </authorList>
    </citation>
    <scope>NUCLEOTIDE SEQUENCE [LARGE SCALE GENOMIC DNA]</scope>
    <source>
        <strain evidence="1 2">CCM 8695</strain>
    </source>
</reference>
<evidence type="ECO:0000313" key="1">
    <source>
        <dbReference type="EMBL" id="NHZ78504.1"/>
    </source>
</evidence>
<proteinExistence type="predicted"/>
<protein>
    <submittedName>
        <fullName evidence="1">Uncharacterized protein</fullName>
    </submittedName>
</protein>
<organism evidence="1 2">
    <name type="scientific">Massilia frigida</name>
    <dbReference type="NCBI Taxonomy" id="2609281"/>
    <lineage>
        <taxon>Bacteria</taxon>
        <taxon>Pseudomonadati</taxon>
        <taxon>Pseudomonadota</taxon>
        <taxon>Betaproteobacteria</taxon>
        <taxon>Burkholderiales</taxon>
        <taxon>Oxalobacteraceae</taxon>
        <taxon>Telluria group</taxon>
        <taxon>Massilia</taxon>
    </lineage>
</organism>
<keyword evidence="2" id="KW-1185">Reference proteome</keyword>
<dbReference type="RefSeq" id="WP_167085357.1">
    <property type="nucleotide sequence ID" value="NZ_WHJG01000003.1"/>
</dbReference>
<dbReference type="Proteomes" id="UP000621455">
    <property type="component" value="Unassembled WGS sequence"/>
</dbReference>